<proteinExistence type="predicted"/>
<keyword evidence="2" id="KW-1185">Reference proteome</keyword>
<sequence>MEQYKIINAELMDQVQRQRITIAEMLKTEVLLKRQLLEEREIRLADAQYNEQKLKCAIRTLLHSLDLKLDSREDYEDTSQTSKASENIKSSSYHNGQACSELRRSSERLQRALPVSPIRRRRSSVSSCNNSQDEASERSTTPMSPCNEKLTIVRKTPEPRHLVELESNTSSPQVQESPEPAHPTPTPTTVVGYMYSIIEESDNEENTSSSSVDSSDTLQKSSIKPSETISSMEASPSPLRDMTNVQKRRPRFVPSVKSAKELSPSKEISLKTENQASLDHSDQNISKTMIGGHESIVGKQEPSIEHVRAAARSSSPMQVTLPCSSLKAEPTLTPRRSQLNFSSFNGIANRPEDCSTPRQDETTLISNWQRASTKTKGKRTRSTATSGISLNRADNTSIEGSIASRARRNCRPSSLKEASLRTKLRNETQSK</sequence>
<feature type="compositionally biased region" description="Basic and acidic residues" evidence="1">
    <location>
        <begin position="155"/>
        <end position="164"/>
    </location>
</feature>
<feature type="compositionally biased region" description="Polar residues" evidence="1">
    <location>
        <begin position="218"/>
        <end position="234"/>
    </location>
</feature>
<feature type="region of interest" description="Disordered" evidence="1">
    <location>
        <begin position="201"/>
        <end position="280"/>
    </location>
</feature>
<feature type="compositionally biased region" description="Low complexity" evidence="1">
    <location>
        <begin position="206"/>
        <end position="217"/>
    </location>
</feature>
<organism evidence="2 3">
    <name type="scientific">Drosophila arizonae</name>
    <name type="common">Fruit fly</name>
    <dbReference type="NCBI Taxonomy" id="7263"/>
    <lineage>
        <taxon>Eukaryota</taxon>
        <taxon>Metazoa</taxon>
        <taxon>Ecdysozoa</taxon>
        <taxon>Arthropoda</taxon>
        <taxon>Hexapoda</taxon>
        <taxon>Insecta</taxon>
        <taxon>Pterygota</taxon>
        <taxon>Neoptera</taxon>
        <taxon>Endopterygota</taxon>
        <taxon>Diptera</taxon>
        <taxon>Brachycera</taxon>
        <taxon>Muscomorpha</taxon>
        <taxon>Ephydroidea</taxon>
        <taxon>Drosophilidae</taxon>
        <taxon>Drosophila</taxon>
    </lineage>
</organism>
<feature type="compositionally biased region" description="Polar residues" evidence="1">
    <location>
        <begin position="166"/>
        <end position="176"/>
    </location>
</feature>
<feature type="compositionally biased region" description="Polar residues" evidence="1">
    <location>
        <begin position="78"/>
        <end position="98"/>
    </location>
</feature>
<reference evidence="2" key="2">
    <citation type="journal article" date="2016" name="G3 (Bethesda)">
        <title>Genome Evolution in Three Species of Cactophilic Drosophila.</title>
        <authorList>
            <person name="Sanchez-Flores A."/>
            <person name="Penazola F."/>
            <person name="Carpinteyro-Ponce J."/>
            <person name="Nazario-Yepiz N."/>
            <person name="Abreu-Goodger C."/>
            <person name="Machado C.A."/>
            <person name="Markow T.A."/>
        </authorList>
    </citation>
    <scope>NUCLEOTIDE SEQUENCE [LARGE SCALE GENOMIC DNA]</scope>
</reference>
<dbReference type="GeneID" id="108615089"/>
<protein>
    <submittedName>
        <fullName evidence="3">Shugoshin</fullName>
    </submittedName>
</protein>
<feature type="region of interest" description="Disordered" evidence="1">
    <location>
        <begin position="78"/>
        <end position="189"/>
    </location>
</feature>
<name>A0ABM1PC81_DROAR</name>
<feature type="compositionally biased region" description="Polar residues" evidence="1">
    <location>
        <begin position="271"/>
        <end position="280"/>
    </location>
</feature>
<dbReference type="Proteomes" id="UP000694904">
    <property type="component" value="Chromosome 5"/>
</dbReference>
<accession>A0ABM1PC81</accession>
<feature type="compositionally biased region" description="Polar residues" evidence="1">
    <location>
        <begin position="128"/>
        <end position="144"/>
    </location>
</feature>
<reference evidence="2" key="1">
    <citation type="journal article" date="1997" name="Nucleic Acids Res.">
        <title>tRNAscan-SE: a program for improved detection of transfer RNA genes in genomic sequence.</title>
        <authorList>
            <person name="Lowe T.M."/>
            <person name="Eddy S.R."/>
        </authorList>
    </citation>
    <scope>NUCLEOTIDE SEQUENCE [LARGE SCALE GENOMIC DNA]</scope>
</reference>
<evidence type="ECO:0000313" key="3">
    <source>
        <dbReference type="RefSeq" id="XP_017864817.1"/>
    </source>
</evidence>
<reference evidence="3" key="3">
    <citation type="submission" date="2025-08" db="UniProtKB">
        <authorList>
            <consortium name="RefSeq"/>
        </authorList>
    </citation>
    <scope>IDENTIFICATION</scope>
    <source>
        <tissue evidence="3">Whole organism</tissue>
    </source>
</reference>
<feature type="compositionally biased region" description="Basic and acidic residues" evidence="1">
    <location>
        <begin position="101"/>
        <end position="110"/>
    </location>
</feature>
<gene>
    <name evidence="3" type="primary">LOC108615089</name>
</gene>
<feature type="region of interest" description="Disordered" evidence="1">
    <location>
        <begin position="404"/>
        <end position="431"/>
    </location>
</feature>
<evidence type="ECO:0000256" key="1">
    <source>
        <dbReference type="SAM" id="MobiDB-lite"/>
    </source>
</evidence>
<feature type="compositionally biased region" description="Basic and acidic residues" evidence="1">
    <location>
        <begin position="258"/>
        <end position="270"/>
    </location>
</feature>
<feature type="compositionally biased region" description="Basic and acidic residues" evidence="1">
    <location>
        <begin position="418"/>
        <end position="431"/>
    </location>
</feature>
<dbReference type="RefSeq" id="XP_017864817.1">
    <property type="nucleotide sequence ID" value="XM_018009328.1"/>
</dbReference>
<evidence type="ECO:0000313" key="2">
    <source>
        <dbReference type="Proteomes" id="UP000694904"/>
    </source>
</evidence>